<gene>
    <name evidence="1" type="ORF">E9232_003382</name>
</gene>
<dbReference type="Proteomes" id="UP001262410">
    <property type="component" value="Unassembled WGS sequence"/>
</dbReference>
<proteinExistence type="predicted"/>
<sequence length="183" mass="20706">MMELIGLELSVMWQRLRVRMVKRVRPPLLSAGIFISIILIQSGCSYADTQGGPGVIPESWASARQWICRPNYSANVSYDGIAASIRTRQVINDFQPIIVDLRSRTMQYQIIGDVKLDIVKRINDIKFNQEKNDSLIESTVSLQIVYNNRVDFMFVSPSTGRFVWRTGGVSPASMIFGQCEPIM</sequence>
<organism evidence="1 2">
    <name type="scientific">Inquilinus ginsengisoli</name>
    <dbReference type="NCBI Taxonomy" id="363840"/>
    <lineage>
        <taxon>Bacteria</taxon>
        <taxon>Pseudomonadati</taxon>
        <taxon>Pseudomonadota</taxon>
        <taxon>Alphaproteobacteria</taxon>
        <taxon>Rhodospirillales</taxon>
        <taxon>Rhodospirillaceae</taxon>
        <taxon>Inquilinus</taxon>
    </lineage>
</organism>
<keyword evidence="2" id="KW-1185">Reference proteome</keyword>
<reference evidence="1 2" key="1">
    <citation type="submission" date="2023-07" db="EMBL/GenBank/DDBJ databases">
        <title>Sorghum-associated microbial communities from plants grown in Nebraska, USA.</title>
        <authorList>
            <person name="Schachtman D."/>
        </authorList>
    </citation>
    <scope>NUCLEOTIDE SEQUENCE [LARGE SCALE GENOMIC DNA]</scope>
    <source>
        <strain evidence="1 2">584</strain>
    </source>
</reference>
<name>A0ABU1JQG3_9PROT</name>
<comment type="caution">
    <text evidence="1">The sequence shown here is derived from an EMBL/GenBank/DDBJ whole genome shotgun (WGS) entry which is preliminary data.</text>
</comment>
<evidence type="ECO:0000313" key="1">
    <source>
        <dbReference type="EMBL" id="MDR6290856.1"/>
    </source>
</evidence>
<dbReference type="RefSeq" id="WP_309795616.1">
    <property type="nucleotide sequence ID" value="NZ_JAVDPW010000005.1"/>
</dbReference>
<evidence type="ECO:0000313" key="2">
    <source>
        <dbReference type="Proteomes" id="UP001262410"/>
    </source>
</evidence>
<dbReference type="EMBL" id="JAVDPW010000005">
    <property type="protein sequence ID" value="MDR6290856.1"/>
    <property type="molecule type" value="Genomic_DNA"/>
</dbReference>
<protein>
    <submittedName>
        <fullName evidence="1">Uncharacterized protein</fullName>
    </submittedName>
</protein>
<accession>A0ABU1JQG3</accession>